<dbReference type="Gene3D" id="3.30.9.10">
    <property type="entry name" value="D-Amino Acid Oxidase, subunit A, domain 2"/>
    <property type="match status" value="1"/>
</dbReference>
<dbReference type="AlphaFoldDB" id="A0A3A1V007"/>
<dbReference type="InterPro" id="IPR036188">
    <property type="entry name" value="FAD/NAD-bd_sf"/>
</dbReference>
<dbReference type="Gene3D" id="3.50.50.60">
    <property type="entry name" value="FAD/NAD(P)-binding domain"/>
    <property type="match status" value="1"/>
</dbReference>
<sequence>MKELHTGQLYWPSTALHTRTYPTLTKSVAAKAVVVGGGMSGIASAYKLASAGLETVLIERGTIAGGSTSANTGMLQYCSDMMLSELKERIGSGPAERYYKSCLAAIRHIEELAELIPRDVQFRRRSSLYYASTEQHVPKLKKEYEALRECGFDVEYWTADDIALHFPFRKPAALVTHGDAELNPLRFVLGLADEAVKAGLRIYEGTDLAGYERLGVGKRRHRLFTKNGVTLDADYVVYAVGYEPKEVKGRLMKANLNRSYVMVTKQQTKPFGWHERFLVWETARPYLYMRTTVDGRIIAGGLDEEKDEPDHNKARRERKRRELTDRLSAMFPDASTAVDFEWNATFGESADSLPLIGEDPETPGIYYNLGYGGNGTVCCMMGAQIISDMIQGHAEHPLPFIGIRDLVAKPAHSPSGVLH</sequence>
<evidence type="ECO:0000259" key="2">
    <source>
        <dbReference type="Pfam" id="PF01266"/>
    </source>
</evidence>
<dbReference type="GO" id="GO:0005737">
    <property type="term" value="C:cytoplasm"/>
    <property type="evidence" value="ECO:0007669"/>
    <property type="project" value="TreeGrafter"/>
</dbReference>
<reference evidence="3 4" key="1">
    <citation type="submission" date="2018-09" db="EMBL/GenBank/DDBJ databases">
        <title>Paenibacillus aracenensis nov. sp. isolated from a cave in southern Spain.</title>
        <authorList>
            <person name="Jurado V."/>
            <person name="Gutierrez-Patricio S."/>
            <person name="Gonzalez-Pimentel J.L."/>
            <person name="Miller A.Z."/>
            <person name="Laiz L."/>
            <person name="Saiz-Jimenez C."/>
        </authorList>
    </citation>
    <scope>NUCLEOTIDE SEQUENCE [LARGE SCALE GENOMIC DNA]</scope>
    <source>
        <strain evidence="3 4">DSM 22867</strain>
    </source>
</reference>
<dbReference type="OrthoDB" id="571248at2"/>
<dbReference type="EMBL" id="QXQA01000013">
    <property type="protein sequence ID" value="RIX50870.1"/>
    <property type="molecule type" value="Genomic_DNA"/>
</dbReference>
<feature type="domain" description="FAD dependent oxidoreductase" evidence="2">
    <location>
        <begin position="32"/>
        <end position="389"/>
    </location>
</feature>
<dbReference type="Proteomes" id="UP000266482">
    <property type="component" value="Unassembled WGS sequence"/>
</dbReference>
<proteinExistence type="predicted"/>
<gene>
    <name evidence="3" type="ORF">D3P08_19450</name>
</gene>
<feature type="region of interest" description="Disordered" evidence="1">
    <location>
        <begin position="301"/>
        <end position="321"/>
    </location>
</feature>
<organism evidence="3 4">
    <name type="scientific">Paenibacillus nanensis</name>
    <dbReference type="NCBI Taxonomy" id="393251"/>
    <lineage>
        <taxon>Bacteria</taxon>
        <taxon>Bacillati</taxon>
        <taxon>Bacillota</taxon>
        <taxon>Bacilli</taxon>
        <taxon>Bacillales</taxon>
        <taxon>Paenibacillaceae</taxon>
        <taxon>Paenibacillus</taxon>
    </lineage>
</organism>
<name>A0A3A1V007_9BACL</name>
<dbReference type="PANTHER" id="PTHR13847">
    <property type="entry name" value="SARCOSINE DEHYDROGENASE-RELATED"/>
    <property type="match status" value="1"/>
</dbReference>
<evidence type="ECO:0000313" key="3">
    <source>
        <dbReference type="EMBL" id="RIX50870.1"/>
    </source>
</evidence>
<dbReference type="SUPFAM" id="SSF51905">
    <property type="entry name" value="FAD/NAD(P)-binding domain"/>
    <property type="match status" value="1"/>
</dbReference>
<dbReference type="Pfam" id="PF01266">
    <property type="entry name" value="DAO"/>
    <property type="match status" value="1"/>
</dbReference>
<accession>A0A3A1V007</accession>
<evidence type="ECO:0000313" key="4">
    <source>
        <dbReference type="Proteomes" id="UP000266482"/>
    </source>
</evidence>
<evidence type="ECO:0000256" key="1">
    <source>
        <dbReference type="SAM" id="MobiDB-lite"/>
    </source>
</evidence>
<dbReference type="InterPro" id="IPR006076">
    <property type="entry name" value="FAD-dep_OxRdtase"/>
</dbReference>
<dbReference type="PANTHER" id="PTHR13847:SF201">
    <property type="entry name" value="PUTATIBE OXIDOREDUCTASE"/>
    <property type="match status" value="1"/>
</dbReference>
<comment type="caution">
    <text evidence="3">The sequence shown here is derived from an EMBL/GenBank/DDBJ whole genome shotgun (WGS) entry which is preliminary data.</text>
</comment>
<keyword evidence="4" id="KW-1185">Reference proteome</keyword>
<protein>
    <submittedName>
        <fullName evidence="3">FAD-binding oxidoreductase</fullName>
    </submittedName>
</protein>